<dbReference type="Pfam" id="PF00384">
    <property type="entry name" value="Molybdopterin"/>
    <property type="match status" value="1"/>
</dbReference>
<dbReference type="Gene3D" id="3.40.228.10">
    <property type="entry name" value="Dimethylsulfoxide Reductase, domain 2"/>
    <property type="match status" value="1"/>
</dbReference>
<dbReference type="PROSITE" id="PS51669">
    <property type="entry name" value="4FE4S_MOW_BIS_MGD"/>
    <property type="match status" value="1"/>
</dbReference>
<dbReference type="SUPFAM" id="SSF53706">
    <property type="entry name" value="Formate dehydrogenase/DMSO reductase, domains 1-3"/>
    <property type="match status" value="1"/>
</dbReference>
<dbReference type="SMART" id="SM00926">
    <property type="entry name" value="Molybdop_Fe4S4"/>
    <property type="match status" value="1"/>
</dbReference>
<dbReference type="Pfam" id="PF01568">
    <property type="entry name" value="Molydop_binding"/>
    <property type="match status" value="1"/>
</dbReference>
<evidence type="ECO:0000256" key="4">
    <source>
        <dbReference type="ARBA" id="ARBA00022485"/>
    </source>
</evidence>
<evidence type="ECO:0000256" key="6">
    <source>
        <dbReference type="ARBA" id="ARBA00023002"/>
    </source>
</evidence>
<evidence type="ECO:0000256" key="5">
    <source>
        <dbReference type="ARBA" id="ARBA00022723"/>
    </source>
</evidence>
<dbReference type="EMBL" id="CP041242">
    <property type="protein sequence ID" value="QDH71223.1"/>
    <property type="molecule type" value="Genomic_DNA"/>
</dbReference>
<dbReference type="InterPro" id="IPR009010">
    <property type="entry name" value="Asp_de-COase-like_dom_sf"/>
</dbReference>
<dbReference type="GO" id="GO:0030313">
    <property type="term" value="C:cell envelope"/>
    <property type="evidence" value="ECO:0007669"/>
    <property type="project" value="UniProtKB-SubCell"/>
</dbReference>
<feature type="domain" description="4Fe-4S Mo/W bis-MGD-type" evidence="10">
    <location>
        <begin position="17"/>
        <end position="88"/>
    </location>
</feature>
<dbReference type="Gene3D" id="3.40.50.740">
    <property type="match status" value="1"/>
</dbReference>
<evidence type="ECO:0000313" key="12">
    <source>
        <dbReference type="Proteomes" id="UP000317199"/>
    </source>
</evidence>
<keyword evidence="7" id="KW-0408">Iron</keyword>
<keyword evidence="5" id="KW-0479">Metal-binding</keyword>
<keyword evidence="8" id="KW-0411">Iron-sulfur</keyword>
<dbReference type="SUPFAM" id="SSF50692">
    <property type="entry name" value="ADC-like"/>
    <property type="match status" value="1"/>
</dbReference>
<comment type="cofactor">
    <cofactor evidence="1">
        <name>[4Fe-4S] cluster</name>
        <dbReference type="ChEBI" id="CHEBI:49883"/>
    </cofactor>
</comment>
<dbReference type="InterPro" id="IPR006657">
    <property type="entry name" value="MoPterin_dinucl-bd_dom"/>
</dbReference>
<accession>A0A514BUZ2</accession>
<dbReference type="GO" id="GO:0043546">
    <property type="term" value="F:molybdopterin cofactor binding"/>
    <property type="evidence" value="ECO:0007669"/>
    <property type="project" value="InterPro"/>
</dbReference>
<evidence type="ECO:0000256" key="9">
    <source>
        <dbReference type="SAM" id="MobiDB-lite"/>
    </source>
</evidence>
<keyword evidence="4" id="KW-0004">4Fe-4S</keyword>
<dbReference type="InterPro" id="IPR006963">
    <property type="entry name" value="Mopterin_OxRdtase_4Fe-4S_dom"/>
</dbReference>
<keyword evidence="12" id="KW-1185">Reference proteome</keyword>
<comment type="similarity">
    <text evidence="3">Belongs to the prokaryotic molybdopterin-containing oxidoreductase family.</text>
</comment>
<dbReference type="Gene3D" id="3.30.200.210">
    <property type="match status" value="1"/>
</dbReference>
<comment type="subcellular location">
    <subcellularLocation>
        <location evidence="2">Cell envelope</location>
    </subcellularLocation>
</comment>
<dbReference type="InterPro" id="IPR006656">
    <property type="entry name" value="Mopterin_OxRdtase"/>
</dbReference>
<dbReference type="KEGG" id="lyj:FKV23_14820"/>
<dbReference type="AlphaFoldDB" id="A0A514BUZ2"/>
<evidence type="ECO:0000256" key="3">
    <source>
        <dbReference type="ARBA" id="ARBA00010312"/>
    </source>
</evidence>
<dbReference type="Proteomes" id="UP000317199">
    <property type="component" value="Chromosome"/>
</dbReference>
<organism evidence="11 12">
    <name type="scientific">Marilutibacter alkalisoli</name>
    <dbReference type="NCBI Taxonomy" id="2591633"/>
    <lineage>
        <taxon>Bacteria</taxon>
        <taxon>Pseudomonadati</taxon>
        <taxon>Pseudomonadota</taxon>
        <taxon>Gammaproteobacteria</taxon>
        <taxon>Lysobacterales</taxon>
        <taxon>Lysobacteraceae</taxon>
        <taxon>Marilutibacter</taxon>
    </lineage>
</organism>
<evidence type="ECO:0000256" key="8">
    <source>
        <dbReference type="ARBA" id="ARBA00023014"/>
    </source>
</evidence>
<reference evidence="11 12" key="1">
    <citation type="submission" date="2019-06" db="EMBL/GenBank/DDBJ databases">
        <title>Lysobacter alkalisoli sp. nov. isolated from saline-alkali soil.</title>
        <authorList>
            <person name="Sun J.-Q."/>
            <person name="Xu L."/>
        </authorList>
    </citation>
    <scope>NUCLEOTIDE SEQUENCE [LARGE SCALE GENOMIC DNA]</scope>
    <source>
        <strain evidence="11 12">SJ-36</strain>
    </source>
</reference>
<feature type="region of interest" description="Disordered" evidence="9">
    <location>
        <begin position="440"/>
        <end position="462"/>
    </location>
</feature>
<evidence type="ECO:0000256" key="7">
    <source>
        <dbReference type="ARBA" id="ARBA00023004"/>
    </source>
</evidence>
<name>A0A514BUZ2_9GAMM</name>
<dbReference type="CDD" id="cd02783">
    <property type="entry name" value="MopB_CT_2"/>
    <property type="match status" value="1"/>
</dbReference>
<dbReference type="GO" id="GO:0051539">
    <property type="term" value="F:4 iron, 4 sulfur cluster binding"/>
    <property type="evidence" value="ECO:0007669"/>
    <property type="project" value="UniProtKB-KW"/>
</dbReference>
<evidence type="ECO:0000256" key="1">
    <source>
        <dbReference type="ARBA" id="ARBA00001966"/>
    </source>
</evidence>
<dbReference type="Gene3D" id="2.40.40.20">
    <property type="match status" value="1"/>
</dbReference>
<proteinExistence type="inferred from homology"/>
<gene>
    <name evidence="11" type="ORF">FKV23_14820</name>
</gene>
<dbReference type="GO" id="GO:0046872">
    <property type="term" value="F:metal ion binding"/>
    <property type="evidence" value="ECO:0007669"/>
    <property type="project" value="UniProtKB-KW"/>
</dbReference>
<dbReference type="RefSeq" id="WP_141624555.1">
    <property type="nucleotide sequence ID" value="NZ_CP041242.1"/>
</dbReference>
<feature type="compositionally biased region" description="Pro residues" evidence="9">
    <location>
        <begin position="442"/>
        <end position="453"/>
    </location>
</feature>
<evidence type="ECO:0000259" key="10">
    <source>
        <dbReference type="PROSITE" id="PS51669"/>
    </source>
</evidence>
<dbReference type="PANTHER" id="PTHR43598">
    <property type="entry name" value="TUNGSTEN-CONTAINING FORMYLMETHANOFURAN DEHYDROGENASE 2 SUBUNIT B"/>
    <property type="match status" value="1"/>
</dbReference>
<evidence type="ECO:0000256" key="2">
    <source>
        <dbReference type="ARBA" id="ARBA00004196"/>
    </source>
</evidence>
<keyword evidence="6" id="KW-0560">Oxidoreductase</keyword>
<dbReference type="Pfam" id="PF04879">
    <property type="entry name" value="Molybdop_Fe4S4"/>
    <property type="match status" value="1"/>
</dbReference>
<sequence>MSNPAEPAINLSPTPGDEVRTTTCYMCACRCGIKVWLQDVGPRGSEPDGSELRGSMIRYIQGNPDHPVNRGVLCAKGSAGIMQHYSPARLDKPLLRVGERGSGEFREIEWDEALEIATSWLAPIRERNPDELAFFTGRDQSQALTGWWAQQFGTVNYAAHGGFCSVNMAAGGLYTLGGSFWEFGEPDWEHTKYLMLWGVAEDHDSNPIKLGLGKVKANGAKIVAINPVRSGYGAIADEWIGIRPGTDGLFAFALIHELLKADRIDLDYLVRYTNAHWLVIDDPGGANDGLFARDDEERALCWDRGTPAPADATGISPAIVGEYTLPDGRRARPVFHLIAERYLDPQYAPDAVSERCGIPAATIRRIAHELAEAAFEQEVRLPIAWTDAWGREHSEMVGRPVSMHAMRGISAHSNGFHTCRALHLLQLLLGAIDTPGSFRYQPPYPKPIPPPNRPGKARRDDGTLDAPPLGFVHGPEDLVVDADGQPRRIDHAYSWAYPLSAHGMMHTVIRNAWAGDPYKIDTLLMFMANMGWNSAMNTAETIGWLTDKDANGEYRIPHIIYSDAYASETVAYADLVLPDTTYLERFDAISLLDRPISDADGAADAIRQPVLDSAQQRDGRDVRGFQSVLIELGARLGLPGLVNEDGSPRYRDYADYITRHERAPGVGLLAGWRGDRGELEAKGPPNPDQLQRYIDNGSFWRAEIPGHARYYKMANRGYLDWAQKMGFLGHGEPIVLQLYSETLQKFRLAAQGHGEHQPPDRHRERVATYFDPLPIWYEPFESAQTGPGTHPGPSLEGVGDKARFPLSAVTQRPMFMYHAWGSQNAWLRQITTRNWLYLHPDTGAKYGIDDEDWVTVASHHGEITVQAKFAGNMQPDTVWTWNAIGKRRGAWGLDKDAPESRKGFLLNHLISDITPKGDYANADPVTGQAAWFDLRVSIRRVEAGDGIQPGFPTLAPYDPRLDAALHATETPLRYGAAMRRRAHG</sequence>
<dbReference type="PANTHER" id="PTHR43598:SF5">
    <property type="entry name" value="DMSO REDUCTASE CHAIN A"/>
    <property type="match status" value="1"/>
</dbReference>
<dbReference type="GO" id="GO:0016491">
    <property type="term" value="F:oxidoreductase activity"/>
    <property type="evidence" value="ECO:0007669"/>
    <property type="project" value="UniProtKB-KW"/>
</dbReference>
<dbReference type="OrthoDB" id="9810782at2"/>
<protein>
    <submittedName>
        <fullName evidence="11">Molybdopterin-dependent oxidoreductase</fullName>
    </submittedName>
</protein>
<evidence type="ECO:0000313" key="11">
    <source>
        <dbReference type="EMBL" id="QDH71223.1"/>
    </source>
</evidence>